<sequence>MNLTINNEPRELRAGMTCRELVSDLTGRVVTEEGRAEGGGPLGVALAVDGSVVPRSLWATTELADGQQVELVTAVQGG</sequence>
<reference evidence="1" key="1">
    <citation type="submission" date="2020-03" db="EMBL/GenBank/DDBJ databases">
        <title>Draft sequencing of Calidifontibacter sp. DB0510.</title>
        <authorList>
            <person name="Kim D.-U."/>
        </authorList>
    </citation>
    <scope>NUCLEOTIDE SEQUENCE</scope>
    <source>
        <strain evidence="1">DB0510</strain>
    </source>
</reference>
<organism evidence="1 2">
    <name type="scientific">Metallococcus carri</name>
    <dbReference type="NCBI Taxonomy" id="1656884"/>
    <lineage>
        <taxon>Bacteria</taxon>
        <taxon>Bacillati</taxon>
        <taxon>Actinomycetota</taxon>
        <taxon>Actinomycetes</taxon>
        <taxon>Micrococcales</taxon>
        <taxon>Dermacoccaceae</taxon>
        <taxon>Metallococcus</taxon>
    </lineage>
</organism>
<comment type="caution">
    <text evidence="1">The sequence shown here is derived from an EMBL/GenBank/DDBJ whole genome shotgun (WGS) entry which is preliminary data.</text>
</comment>
<accession>A0A967EG84</accession>
<dbReference type="EMBL" id="JAAOIV010000014">
    <property type="protein sequence ID" value="NHN57331.1"/>
    <property type="molecule type" value="Genomic_DNA"/>
</dbReference>
<dbReference type="PANTHER" id="PTHR34472">
    <property type="entry name" value="SULFUR CARRIER PROTEIN THIS"/>
    <property type="match status" value="1"/>
</dbReference>
<dbReference type="PANTHER" id="PTHR34472:SF1">
    <property type="entry name" value="SULFUR CARRIER PROTEIN THIS"/>
    <property type="match status" value="1"/>
</dbReference>
<name>A0A967EG84_9MICO</name>
<dbReference type="Proteomes" id="UP000744769">
    <property type="component" value="Unassembled WGS sequence"/>
</dbReference>
<dbReference type="InterPro" id="IPR012675">
    <property type="entry name" value="Beta-grasp_dom_sf"/>
</dbReference>
<gene>
    <name evidence="1" type="primary">thiS</name>
    <name evidence="1" type="ORF">G9U51_16290</name>
</gene>
<dbReference type="InterPro" id="IPR010035">
    <property type="entry name" value="Thi_S"/>
</dbReference>
<protein>
    <submittedName>
        <fullName evidence="1">Sulfur carrier protein ThiS</fullName>
    </submittedName>
</protein>
<dbReference type="SUPFAM" id="SSF54285">
    <property type="entry name" value="MoaD/ThiS"/>
    <property type="match status" value="1"/>
</dbReference>
<dbReference type="NCBIfam" id="TIGR01683">
    <property type="entry name" value="thiS"/>
    <property type="match status" value="1"/>
</dbReference>
<dbReference type="InterPro" id="IPR003749">
    <property type="entry name" value="ThiS/MoaD-like"/>
</dbReference>
<dbReference type="Gene3D" id="3.10.20.30">
    <property type="match status" value="1"/>
</dbReference>
<dbReference type="InterPro" id="IPR016155">
    <property type="entry name" value="Mopterin_synth/thiamin_S_b"/>
</dbReference>
<evidence type="ECO:0000313" key="1">
    <source>
        <dbReference type="EMBL" id="NHN57331.1"/>
    </source>
</evidence>
<keyword evidence="2" id="KW-1185">Reference proteome</keyword>
<proteinExistence type="predicted"/>
<dbReference type="AlphaFoldDB" id="A0A967EG84"/>
<dbReference type="Pfam" id="PF02597">
    <property type="entry name" value="ThiS"/>
    <property type="match status" value="1"/>
</dbReference>
<dbReference type="CDD" id="cd00565">
    <property type="entry name" value="Ubl_ThiS"/>
    <property type="match status" value="1"/>
</dbReference>
<evidence type="ECO:0000313" key="2">
    <source>
        <dbReference type="Proteomes" id="UP000744769"/>
    </source>
</evidence>
<dbReference type="RefSeq" id="WP_166198532.1">
    <property type="nucleotide sequence ID" value="NZ_JAAOIV010000014.1"/>
</dbReference>